<dbReference type="Gene3D" id="3.90.79.10">
    <property type="entry name" value="Nucleoside Triphosphate Pyrophosphohydrolase"/>
    <property type="match status" value="1"/>
</dbReference>
<protein>
    <recommendedName>
        <fullName evidence="3">Nudix hydrolase domain-containing protein</fullName>
    </recommendedName>
</protein>
<evidence type="ECO:0000313" key="5">
    <source>
        <dbReference type="Proteomes" id="UP000188235"/>
    </source>
</evidence>
<evidence type="ECO:0000256" key="1">
    <source>
        <dbReference type="ARBA" id="ARBA00001946"/>
    </source>
</evidence>
<dbReference type="GO" id="GO:0019693">
    <property type="term" value="P:ribose phosphate metabolic process"/>
    <property type="evidence" value="ECO:0007669"/>
    <property type="project" value="TreeGrafter"/>
</dbReference>
<name>A0A1Q2CVN5_9ACTN</name>
<dbReference type="RefSeq" id="WP_077348167.1">
    <property type="nucleotide sequence ID" value="NZ_CP019607.1"/>
</dbReference>
<dbReference type="Pfam" id="PF00293">
    <property type="entry name" value="NUDIX"/>
    <property type="match status" value="1"/>
</dbReference>
<evidence type="ECO:0000259" key="3">
    <source>
        <dbReference type="PROSITE" id="PS51462"/>
    </source>
</evidence>
<dbReference type="KEGG" id="tfa:BW733_04225"/>
<dbReference type="PANTHER" id="PTHR11839">
    <property type="entry name" value="UDP/ADP-SUGAR PYROPHOSPHATASE"/>
    <property type="match status" value="1"/>
</dbReference>
<dbReference type="InterPro" id="IPR015797">
    <property type="entry name" value="NUDIX_hydrolase-like_dom_sf"/>
</dbReference>
<accession>A0A1Q2CVN5</accession>
<dbReference type="InterPro" id="IPR020084">
    <property type="entry name" value="NUDIX_hydrolase_CS"/>
</dbReference>
<evidence type="ECO:0000256" key="2">
    <source>
        <dbReference type="ARBA" id="ARBA00022801"/>
    </source>
</evidence>
<dbReference type="PANTHER" id="PTHR11839:SF18">
    <property type="entry name" value="NUDIX HYDROLASE DOMAIN-CONTAINING PROTEIN"/>
    <property type="match status" value="1"/>
</dbReference>
<dbReference type="SUPFAM" id="SSF55811">
    <property type="entry name" value="Nudix"/>
    <property type="match status" value="1"/>
</dbReference>
<dbReference type="GO" id="GO:0005829">
    <property type="term" value="C:cytosol"/>
    <property type="evidence" value="ECO:0007669"/>
    <property type="project" value="TreeGrafter"/>
</dbReference>
<dbReference type="GO" id="GO:0006753">
    <property type="term" value="P:nucleoside phosphate metabolic process"/>
    <property type="evidence" value="ECO:0007669"/>
    <property type="project" value="TreeGrafter"/>
</dbReference>
<sequence length="185" mass="20020">MTVGEEDIEEPRIVSEQLYRDGAAPWLSVYSDLVTPTEGEAYRTRHVELMDGQPGAVCVVIHDERVLMARLWRPAIRATSLEFPRGMGEPGESMVETALRELREETGIEAVRTVRELGGIHADTGLLSNAIGIVEVVAAQPGLSVGSELSDAVWVPFEELVGAIAQGLIVDGITLAAWAVWSARS</sequence>
<feature type="domain" description="Nudix hydrolase" evidence="3">
    <location>
        <begin position="51"/>
        <end position="177"/>
    </location>
</feature>
<dbReference type="STRING" id="399497.BW733_04225"/>
<gene>
    <name evidence="4" type="ORF">BW733_04225</name>
</gene>
<dbReference type="AlphaFoldDB" id="A0A1Q2CVN5"/>
<proteinExistence type="predicted"/>
<dbReference type="CDD" id="cd03424">
    <property type="entry name" value="NUDIX_ADPRase_Nudt5_UGPPase_Nudt14"/>
    <property type="match status" value="1"/>
</dbReference>
<organism evidence="4 5">
    <name type="scientific">Tessaracoccus flavescens</name>
    <dbReference type="NCBI Taxonomy" id="399497"/>
    <lineage>
        <taxon>Bacteria</taxon>
        <taxon>Bacillati</taxon>
        <taxon>Actinomycetota</taxon>
        <taxon>Actinomycetes</taxon>
        <taxon>Propionibacteriales</taxon>
        <taxon>Propionibacteriaceae</taxon>
        <taxon>Tessaracoccus</taxon>
    </lineage>
</organism>
<dbReference type="PROSITE" id="PS51462">
    <property type="entry name" value="NUDIX"/>
    <property type="match status" value="1"/>
</dbReference>
<dbReference type="EMBL" id="CP019607">
    <property type="protein sequence ID" value="AQP50160.1"/>
    <property type="molecule type" value="Genomic_DNA"/>
</dbReference>
<evidence type="ECO:0000313" key="4">
    <source>
        <dbReference type="EMBL" id="AQP50160.1"/>
    </source>
</evidence>
<keyword evidence="5" id="KW-1185">Reference proteome</keyword>
<dbReference type="Proteomes" id="UP000188235">
    <property type="component" value="Chromosome"/>
</dbReference>
<dbReference type="GO" id="GO:0016787">
    <property type="term" value="F:hydrolase activity"/>
    <property type="evidence" value="ECO:0007669"/>
    <property type="project" value="UniProtKB-KW"/>
</dbReference>
<keyword evidence="2" id="KW-0378">Hydrolase</keyword>
<reference evidence="4 5" key="1">
    <citation type="journal article" date="2008" name="Int. J. Syst. Evol. Microbiol.">
        <title>Tessaracoccus flavescens sp. nov., isolated from marine sediment.</title>
        <authorList>
            <person name="Lee D.W."/>
            <person name="Lee S.D."/>
        </authorList>
    </citation>
    <scope>NUCLEOTIDE SEQUENCE [LARGE SCALE GENOMIC DNA]</scope>
    <source>
        <strain evidence="4 5">SST-39T</strain>
    </source>
</reference>
<dbReference type="PROSITE" id="PS00893">
    <property type="entry name" value="NUDIX_BOX"/>
    <property type="match status" value="1"/>
</dbReference>
<dbReference type="InterPro" id="IPR000086">
    <property type="entry name" value="NUDIX_hydrolase_dom"/>
</dbReference>
<comment type="cofactor">
    <cofactor evidence="1">
        <name>Mg(2+)</name>
        <dbReference type="ChEBI" id="CHEBI:18420"/>
    </cofactor>
</comment>